<dbReference type="EMBL" id="CP059378">
    <property type="protein sequence ID" value="QLY77830.1"/>
    <property type="molecule type" value="Genomic_DNA"/>
</dbReference>
<dbReference type="KEGG" id="cint:HZF06_11980"/>
<dbReference type="Proteomes" id="UP000512286">
    <property type="component" value="Chromosome"/>
</dbReference>
<name>A0A7D6VRG0_9CLOT</name>
<accession>A0A7D6VRG0</accession>
<proteinExistence type="predicted"/>
<gene>
    <name evidence="1" type="ORF">HZF06_11980</name>
</gene>
<evidence type="ECO:0000313" key="1">
    <source>
        <dbReference type="EMBL" id="QLY77830.1"/>
    </source>
</evidence>
<organism evidence="1 2">
    <name type="scientific">Clostridium intestinale</name>
    <dbReference type="NCBI Taxonomy" id="36845"/>
    <lineage>
        <taxon>Bacteria</taxon>
        <taxon>Bacillati</taxon>
        <taxon>Bacillota</taxon>
        <taxon>Clostridia</taxon>
        <taxon>Eubacteriales</taxon>
        <taxon>Clostridiaceae</taxon>
        <taxon>Clostridium</taxon>
    </lineage>
</organism>
<protein>
    <submittedName>
        <fullName evidence="1">Uncharacterized protein</fullName>
    </submittedName>
</protein>
<reference evidence="1 2" key="1">
    <citation type="submission" date="2020-07" db="EMBL/GenBank/DDBJ databases">
        <title>Electron transfer.</title>
        <authorList>
            <person name="Huang L."/>
            <person name="Liu X."/>
            <person name="Zhou S."/>
        </authorList>
    </citation>
    <scope>NUCLEOTIDE SEQUENCE [LARGE SCALE GENOMIC DNA]</scope>
    <source>
        <strain evidence="1 2">Lx1</strain>
    </source>
</reference>
<dbReference type="RefSeq" id="WP_181600324.1">
    <property type="nucleotide sequence ID" value="NZ_CP059378.1"/>
</dbReference>
<evidence type="ECO:0000313" key="2">
    <source>
        <dbReference type="Proteomes" id="UP000512286"/>
    </source>
</evidence>
<dbReference type="AlphaFoldDB" id="A0A7D6VRG0"/>
<sequence length="45" mass="5085">MIGNLKNKDAYKLMQITISNYTTGCNSLECAEKSVKQFKEGKINE</sequence>